<dbReference type="InterPro" id="IPR011990">
    <property type="entry name" value="TPR-like_helical_dom_sf"/>
</dbReference>
<proteinExistence type="predicted"/>
<dbReference type="InterPro" id="IPR016032">
    <property type="entry name" value="Sig_transdc_resp-reg_C-effctor"/>
</dbReference>
<dbReference type="AlphaFoldDB" id="A0A7W3LX84"/>
<comment type="caution">
    <text evidence="4">The sequence shown here is derived from an EMBL/GenBank/DDBJ whole genome shotgun (WGS) entry which is preliminary data.</text>
</comment>
<feature type="domain" description="HTH luxR-type" evidence="3">
    <location>
        <begin position="799"/>
        <end position="864"/>
    </location>
</feature>
<dbReference type="GO" id="GO:0005524">
    <property type="term" value="F:ATP binding"/>
    <property type="evidence" value="ECO:0007669"/>
    <property type="project" value="UniProtKB-KW"/>
</dbReference>
<dbReference type="Gene3D" id="1.25.40.10">
    <property type="entry name" value="Tetratricopeptide repeat domain"/>
    <property type="match status" value="2"/>
</dbReference>
<evidence type="ECO:0000256" key="1">
    <source>
        <dbReference type="ARBA" id="ARBA00022741"/>
    </source>
</evidence>
<dbReference type="SUPFAM" id="SSF52540">
    <property type="entry name" value="P-loop containing nucleoside triphosphate hydrolases"/>
    <property type="match status" value="1"/>
</dbReference>
<dbReference type="GO" id="GO:0005737">
    <property type="term" value="C:cytoplasm"/>
    <property type="evidence" value="ECO:0007669"/>
    <property type="project" value="TreeGrafter"/>
</dbReference>
<organism evidence="4 5">
    <name type="scientific">Actinomadura namibiensis</name>
    <dbReference type="NCBI Taxonomy" id="182080"/>
    <lineage>
        <taxon>Bacteria</taxon>
        <taxon>Bacillati</taxon>
        <taxon>Actinomycetota</taxon>
        <taxon>Actinomycetes</taxon>
        <taxon>Streptosporangiales</taxon>
        <taxon>Thermomonosporaceae</taxon>
        <taxon>Actinomadura</taxon>
    </lineage>
</organism>
<dbReference type="GO" id="GO:0004016">
    <property type="term" value="F:adenylate cyclase activity"/>
    <property type="evidence" value="ECO:0007669"/>
    <property type="project" value="TreeGrafter"/>
</dbReference>
<dbReference type="CDD" id="cd06170">
    <property type="entry name" value="LuxR_C_like"/>
    <property type="match status" value="1"/>
</dbReference>
<dbReference type="SUPFAM" id="SSF48452">
    <property type="entry name" value="TPR-like"/>
    <property type="match status" value="1"/>
</dbReference>
<keyword evidence="5" id="KW-1185">Reference proteome</keyword>
<protein>
    <submittedName>
        <fullName evidence="4">DNA-binding CsgD family transcriptional regulator/tetratricopeptide (TPR) repeat protein/GTPase SAR1 family protein</fullName>
    </submittedName>
</protein>
<dbReference type="PROSITE" id="PS50043">
    <property type="entry name" value="HTH_LUXR_2"/>
    <property type="match status" value="1"/>
</dbReference>
<dbReference type="PROSITE" id="PS00622">
    <property type="entry name" value="HTH_LUXR_1"/>
    <property type="match status" value="1"/>
</dbReference>
<gene>
    <name evidence="4" type="ORF">HNR61_007678</name>
</gene>
<dbReference type="GO" id="GO:0003677">
    <property type="term" value="F:DNA binding"/>
    <property type="evidence" value="ECO:0007669"/>
    <property type="project" value="UniProtKB-KW"/>
</dbReference>
<evidence type="ECO:0000256" key="2">
    <source>
        <dbReference type="ARBA" id="ARBA00022840"/>
    </source>
</evidence>
<dbReference type="InterPro" id="IPR000792">
    <property type="entry name" value="Tscrpt_reg_LuxR_C"/>
</dbReference>
<dbReference type="EMBL" id="JACJIA010000014">
    <property type="protein sequence ID" value="MBA8955996.1"/>
    <property type="molecule type" value="Genomic_DNA"/>
</dbReference>
<dbReference type="PANTHER" id="PTHR16305:SF28">
    <property type="entry name" value="GUANYLATE CYCLASE DOMAIN-CONTAINING PROTEIN"/>
    <property type="match status" value="1"/>
</dbReference>
<dbReference type="RefSeq" id="WP_182847954.1">
    <property type="nucleotide sequence ID" value="NZ_JACJIA010000014.1"/>
</dbReference>
<dbReference type="PANTHER" id="PTHR16305">
    <property type="entry name" value="TESTICULAR SOLUBLE ADENYLYL CYCLASE"/>
    <property type="match status" value="1"/>
</dbReference>
<name>A0A7W3LX84_ACTNM</name>
<dbReference type="Pfam" id="PF13191">
    <property type="entry name" value="AAA_16"/>
    <property type="match status" value="1"/>
</dbReference>
<dbReference type="InterPro" id="IPR003593">
    <property type="entry name" value="AAA+_ATPase"/>
</dbReference>
<keyword evidence="1" id="KW-0547">Nucleotide-binding</keyword>
<evidence type="ECO:0000259" key="3">
    <source>
        <dbReference type="PROSITE" id="PS50043"/>
    </source>
</evidence>
<reference evidence="4 5" key="1">
    <citation type="submission" date="2020-08" db="EMBL/GenBank/DDBJ databases">
        <title>Genomic Encyclopedia of Type Strains, Phase IV (KMG-IV): sequencing the most valuable type-strain genomes for metagenomic binning, comparative biology and taxonomic classification.</title>
        <authorList>
            <person name="Goeker M."/>
        </authorList>
    </citation>
    <scope>NUCLEOTIDE SEQUENCE [LARGE SCALE GENOMIC DNA]</scope>
    <source>
        <strain evidence="4 5">DSM 44197</strain>
    </source>
</reference>
<dbReference type="SMART" id="SM00421">
    <property type="entry name" value="HTH_LUXR"/>
    <property type="match status" value="1"/>
</dbReference>
<accession>A0A7W3LX84</accession>
<sequence length="870" mass="93558">MGGDLFERAVPLGALRETVERAASGSSGAVALVSGESGVGKTTLIGAFLRELAARGADGPRVLTGACDDLLAPRGLGPLRDAMAGTGGPLEAALDGDAPATEIPAAAAREFAGPRLDVLVVEDAHWADDATLDVLSYLARRLATLRLVVVLTFRDEALDDAHPMRELLGVLAGAPVRRVRLEPLSEAAVAGLSAGTRWDAAALHALTGGNPFYVTEVLAAPGQEVPATVTDAVLARLRRLDRRCRTALEQLSVVPTRVGFPLAEALLGDLEVLDEAERRGVLEARAGGLAFRHELARRAIERGLPAVRRLTLNRAVLRALREQDPPDLARLVHHAVEAHDPEAVARYAPEAGRQAARAGSRRQAIAHYEAALRHAHLLPRAERARLTEDHAWELYNTHRYPEAVRAGREAVALYEELDDPVALGEALVRLSRHVYMTGRTDQAEEAVDRAVRVLEPTGSASALAHASVYRGAMYALTERSEAALTVLRQARRLAVRAGRQDLVALCSNYLGMAGADVYGASRGIRLLRASLAQARACGHHEYTARGYTNLSELLYRYGRYDELDECVAEGLAFVRERGMPSHAYNLETHRCLSLTRKGRWAEAEEGLRALVEESRDPGMLYVYSVPPYARLLARRGDERAASLLAQAWERARRQRSLLGIAYAGIAYVEWAWLNGRPELAAEVGAVVARRTERPGEAPLRGELLRYLRRAGLEARPFAGCPEEYAAGLRGDWQAAVAAWERIGDPYERALELAESGRAAGRQAVRELERLGAVAAAGVVRARWGDAAPGGTAPGARAAAGANPAGLTARQAHVLALMAEGLTNAEIAERLALSVRTVDHHVSAVLGKLGARTRREAADAARSRGYLTAAG</sequence>
<evidence type="ECO:0000313" key="5">
    <source>
        <dbReference type="Proteomes" id="UP000572680"/>
    </source>
</evidence>
<dbReference type="GO" id="GO:0006355">
    <property type="term" value="P:regulation of DNA-templated transcription"/>
    <property type="evidence" value="ECO:0007669"/>
    <property type="project" value="InterPro"/>
</dbReference>
<keyword evidence="2" id="KW-0067">ATP-binding</keyword>
<dbReference type="Proteomes" id="UP000572680">
    <property type="component" value="Unassembled WGS sequence"/>
</dbReference>
<keyword evidence="4" id="KW-0238">DNA-binding</keyword>
<dbReference type="PRINTS" id="PR00038">
    <property type="entry name" value="HTHLUXR"/>
</dbReference>
<dbReference type="Gene3D" id="1.10.10.10">
    <property type="entry name" value="Winged helix-like DNA-binding domain superfamily/Winged helix DNA-binding domain"/>
    <property type="match status" value="1"/>
</dbReference>
<dbReference type="Pfam" id="PF00196">
    <property type="entry name" value="GerE"/>
    <property type="match status" value="1"/>
</dbReference>
<dbReference type="InterPro" id="IPR041664">
    <property type="entry name" value="AAA_16"/>
</dbReference>
<dbReference type="InterPro" id="IPR027417">
    <property type="entry name" value="P-loop_NTPase"/>
</dbReference>
<dbReference type="InterPro" id="IPR036388">
    <property type="entry name" value="WH-like_DNA-bd_sf"/>
</dbReference>
<dbReference type="SUPFAM" id="SSF46894">
    <property type="entry name" value="C-terminal effector domain of the bipartite response regulators"/>
    <property type="match status" value="1"/>
</dbReference>
<dbReference type="CDD" id="cd01983">
    <property type="entry name" value="SIMIBI"/>
    <property type="match status" value="1"/>
</dbReference>
<evidence type="ECO:0000313" key="4">
    <source>
        <dbReference type="EMBL" id="MBA8955996.1"/>
    </source>
</evidence>
<dbReference type="SMART" id="SM00382">
    <property type="entry name" value="AAA"/>
    <property type="match status" value="1"/>
</dbReference>